<comment type="similarity">
    <text evidence="2">Belongs to the ABC-4 integral membrane protein family. LolC/E subfamily.</text>
</comment>
<evidence type="ECO:0000256" key="6">
    <source>
        <dbReference type="ARBA" id="ARBA00023136"/>
    </source>
</evidence>
<keyword evidence="4 7" id="KW-0812">Transmembrane</keyword>
<evidence type="ECO:0000259" key="8">
    <source>
        <dbReference type="Pfam" id="PF02687"/>
    </source>
</evidence>
<gene>
    <name evidence="10" type="ORF">COA96_13415</name>
</gene>
<dbReference type="Proteomes" id="UP000218327">
    <property type="component" value="Unassembled WGS sequence"/>
</dbReference>
<dbReference type="Pfam" id="PF02687">
    <property type="entry name" value="FtsX"/>
    <property type="match status" value="1"/>
</dbReference>
<evidence type="ECO:0000256" key="3">
    <source>
        <dbReference type="ARBA" id="ARBA00022475"/>
    </source>
</evidence>
<dbReference type="InterPro" id="IPR003838">
    <property type="entry name" value="ABC3_permease_C"/>
</dbReference>
<sequence length="410" mass="44217">MNRPFSVFIGLRYTLTRKHNFFLSFVSLISMLGVSLGVMILIIALSVMNGSISTLRSEALKSVPHVTISGPSVANNWQQQAAVATSSETVLAAAPFLQGEANALYQGRNKFINLRGIDASLEAAVVNNPGRRYQELLSVLAATENGIILGAQLAGSLGIVSSGELSITALNSLLARRLSDSQGFKVVGFADFGFYGNSDVALINLAQAESLFSRDPGTNLQLRLRMVDIFSAESDAIDALQEFDNLDIQPWNKIQANLFNALNMEKILTSFMLLMIVVIGAVNIVSTLVMVVADKGADVAILRTMGASKGTIMKIFIVQGLVAGVFGTLVGAVLGVLLALKITDISLFIERLINSVTGSNIYLISHLQTQINWIEVLWVCLAALLISFLATLYPAYRASKIQPAEVLRYE</sequence>
<evidence type="ECO:0000256" key="5">
    <source>
        <dbReference type="ARBA" id="ARBA00022989"/>
    </source>
</evidence>
<dbReference type="GO" id="GO:0044874">
    <property type="term" value="P:lipoprotein localization to outer membrane"/>
    <property type="evidence" value="ECO:0007669"/>
    <property type="project" value="TreeGrafter"/>
</dbReference>
<evidence type="ECO:0000259" key="9">
    <source>
        <dbReference type="Pfam" id="PF12704"/>
    </source>
</evidence>
<dbReference type="InterPro" id="IPR025857">
    <property type="entry name" value="MacB_PCD"/>
</dbReference>
<feature type="transmembrane region" description="Helical" evidence="7">
    <location>
        <begin position="315"/>
        <end position="340"/>
    </location>
</feature>
<proteinExistence type="inferred from homology"/>
<dbReference type="PANTHER" id="PTHR30489">
    <property type="entry name" value="LIPOPROTEIN-RELEASING SYSTEM TRANSMEMBRANE PROTEIN LOLE"/>
    <property type="match status" value="1"/>
</dbReference>
<reference evidence="11" key="1">
    <citation type="submission" date="2017-08" db="EMBL/GenBank/DDBJ databases">
        <title>A dynamic microbial community with high functional redundancy inhabits the cold, oxic subseafloor aquifer.</title>
        <authorList>
            <person name="Tully B.J."/>
            <person name="Wheat C.G."/>
            <person name="Glazer B.T."/>
            <person name="Huber J.A."/>
        </authorList>
    </citation>
    <scope>NUCLEOTIDE SEQUENCE [LARGE SCALE GENOMIC DNA]</scope>
</reference>
<evidence type="ECO:0000256" key="2">
    <source>
        <dbReference type="ARBA" id="ARBA00005236"/>
    </source>
</evidence>
<comment type="subcellular location">
    <subcellularLocation>
        <location evidence="1">Cell membrane</location>
        <topology evidence="1">Multi-pass membrane protein</topology>
    </subcellularLocation>
</comment>
<keyword evidence="6 7" id="KW-0472">Membrane</keyword>
<keyword evidence="3" id="KW-1003">Cell membrane</keyword>
<comment type="caution">
    <text evidence="10">The sequence shown here is derived from an EMBL/GenBank/DDBJ whole genome shotgun (WGS) entry which is preliminary data.</text>
</comment>
<dbReference type="InterPro" id="IPR051447">
    <property type="entry name" value="Lipoprotein-release_system"/>
</dbReference>
<dbReference type="GO" id="GO:0098797">
    <property type="term" value="C:plasma membrane protein complex"/>
    <property type="evidence" value="ECO:0007669"/>
    <property type="project" value="TreeGrafter"/>
</dbReference>
<dbReference type="AlphaFoldDB" id="A0A2A5AUP4"/>
<feature type="domain" description="MacB-like periplasmic core" evidence="9">
    <location>
        <begin position="27"/>
        <end position="225"/>
    </location>
</feature>
<dbReference type="Pfam" id="PF12704">
    <property type="entry name" value="MacB_PCD"/>
    <property type="match status" value="1"/>
</dbReference>
<feature type="transmembrane region" description="Helical" evidence="7">
    <location>
        <begin position="376"/>
        <end position="396"/>
    </location>
</feature>
<protein>
    <submittedName>
        <fullName evidence="10">Lipoprotein-releasing system transmembrane subunit LolC</fullName>
    </submittedName>
</protein>
<evidence type="ECO:0000256" key="1">
    <source>
        <dbReference type="ARBA" id="ARBA00004651"/>
    </source>
</evidence>
<evidence type="ECO:0000256" key="7">
    <source>
        <dbReference type="SAM" id="Phobius"/>
    </source>
</evidence>
<feature type="transmembrane region" description="Helical" evidence="7">
    <location>
        <begin position="21"/>
        <end position="48"/>
    </location>
</feature>
<name>A0A2A5AUP4_9GAMM</name>
<accession>A0A2A5AUP4</accession>
<dbReference type="PANTHER" id="PTHR30489:SF0">
    <property type="entry name" value="LIPOPROTEIN-RELEASING SYSTEM TRANSMEMBRANE PROTEIN LOLE"/>
    <property type="match status" value="1"/>
</dbReference>
<feature type="domain" description="ABC3 transporter permease C-terminal" evidence="8">
    <location>
        <begin position="271"/>
        <end position="403"/>
    </location>
</feature>
<organism evidence="10 11">
    <name type="scientific">SAR86 cluster bacterium</name>
    <dbReference type="NCBI Taxonomy" id="2030880"/>
    <lineage>
        <taxon>Bacteria</taxon>
        <taxon>Pseudomonadati</taxon>
        <taxon>Pseudomonadota</taxon>
        <taxon>Gammaproteobacteria</taxon>
        <taxon>SAR86 cluster</taxon>
    </lineage>
</organism>
<dbReference type="EMBL" id="NVVJ01000050">
    <property type="protein sequence ID" value="PCJ22821.1"/>
    <property type="molecule type" value="Genomic_DNA"/>
</dbReference>
<keyword evidence="5 7" id="KW-1133">Transmembrane helix</keyword>
<evidence type="ECO:0000313" key="11">
    <source>
        <dbReference type="Proteomes" id="UP000218327"/>
    </source>
</evidence>
<evidence type="ECO:0000256" key="4">
    <source>
        <dbReference type="ARBA" id="ARBA00022692"/>
    </source>
</evidence>
<feature type="transmembrane region" description="Helical" evidence="7">
    <location>
        <begin position="271"/>
        <end position="294"/>
    </location>
</feature>
<evidence type="ECO:0000313" key="10">
    <source>
        <dbReference type="EMBL" id="PCJ22821.1"/>
    </source>
</evidence>
<keyword evidence="10" id="KW-0449">Lipoprotein</keyword>